<proteinExistence type="predicted"/>
<evidence type="ECO:0000259" key="1">
    <source>
        <dbReference type="Pfam" id="PF01592"/>
    </source>
</evidence>
<dbReference type="GO" id="GO:0005506">
    <property type="term" value="F:iron ion binding"/>
    <property type="evidence" value="ECO:0007669"/>
    <property type="project" value="InterPro"/>
</dbReference>
<dbReference type="GO" id="GO:0051536">
    <property type="term" value="F:iron-sulfur cluster binding"/>
    <property type="evidence" value="ECO:0007669"/>
    <property type="project" value="InterPro"/>
</dbReference>
<dbReference type="InterPro" id="IPR002871">
    <property type="entry name" value="NIF_FeS_clus_asmbl_NifU_N"/>
</dbReference>
<sequence>MLEHFNNPRNVGVIEDADGYARVENPVCGDMTDVYIKVENERIKDVKFKTFGCLVTIASASALSEAVKGKSLDEILECG</sequence>
<name>X1T779_9ZZZZ</name>
<feature type="domain" description="NIF system FeS cluster assembly NifU N-terminal" evidence="1">
    <location>
        <begin position="2"/>
        <end position="75"/>
    </location>
</feature>
<dbReference type="CDD" id="cd06664">
    <property type="entry name" value="IscU_like"/>
    <property type="match status" value="1"/>
</dbReference>
<evidence type="ECO:0000313" key="2">
    <source>
        <dbReference type="EMBL" id="GAJ01119.1"/>
    </source>
</evidence>
<dbReference type="Gene3D" id="3.90.1010.10">
    <property type="match status" value="1"/>
</dbReference>
<accession>X1T779</accession>
<reference evidence="2" key="1">
    <citation type="journal article" date="2014" name="Front. Microbiol.">
        <title>High frequency of phylogenetically diverse reductive dehalogenase-homologous genes in deep subseafloor sedimentary metagenomes.</title>
        <authorList>
            <person name="Kawai M."/>
            <person name="Futagami T."/>
            <person name="Toyoda A."/>
            <person name="Takaki Y."/>
            <person name="Nishi S."/>
            <person name="Hori S."/>
            <person name="Arai W."/>
            <person name="Tsubouchi T."/>
            <person name="Morono Y."/>
            <person name="Uchiyama I."/>
            <person name="Ito T."/>
            <person name="Fujiyama A."/>
            <person name="Inagaki F."/>
            <person name="Takami H."/>
        </authorList>
    </citation>
    <scope>NUCLEOTIDE SEQUENCE</scope>
    <source>
        <strain evidence="2">Expedition CK06-06</strain>
    </source>
</reference>
<dbReference type="Pfam" id="PF01592">
    <property type="entry name" value="NifU_N"/>
    <property type="match status" value="1"/>
</dbReference>
<gene>
    <name evidence="2" type="ORF">S12H4_31890</name>
</gene>
<dbReference type="EMBL" id="BARW01018653">
    <property type="protein sequence ID" value="GAJ01119.1"/>
    <property type="molecule type" value="Genomic_DNA"/>
</dbReference>
<comment type="caution">
    <text evidence="2">The sequence shown here is derived from an EMBL/GenBank/DDBJ whole genome shotgun (WGS) entry which is preliminary data.</text>
</comment>
<dbReference type="SUPFAM" id="SSF82649">
    <property type="entry name" value="SufE/NifU"/>
    <property type="match status" value="1"/>
</dbReference>
<protein>
    <recommendedName>
        <fullName evidence="1">NIF system FeS cluster assembly NifU N-terminal domain-containing protein</fullName>
    </recommendedName>
</protein>
<dbReference type="AlphaFoldDB" id="X1T779"/>
<organism evidence="2">
    <name type="scientific">marine sediment metagenome</name>
    <dbReference type="NCBI Taxonomy" id="412755"/>
    <lineage>
        <taxon>unclassified sequences</taxon>
        <taxon>metagenomes</taxon>
        <taxon>ecological metagenomes</taxon>
    </lineage>
</organism>
<dbReference type="GO" id="GO:0016226">
    <property type="term" value="P:iron-sulfur cluster assembly"/>
    <property type="evidence" value="ECO:0007669"/>
    <property type="project" value="InterPro"/>
</dbReference>
<feature type="non-terminal residue" evidence="2">
    <location>
        <position position="79"/>
    </location>
</feature>
<dbReference type="PANTHER" id="PTHR10093">
    <property type="entry name" value="IRON-SULFUR CLUSTER ASSEMBLY ENZYME NIFU HOMOLOG"/>
    <property type="match status" value="1"/>
</dbReference>